<protein>
    <submittedName>
        <fullName evidence="2">Integrase catalytic domain-containing protein</fullName>
    </submittedName>
</protein>
<dbReference type="WBParaSite" id="SVE_0931800.1">
    <property type="protein sequence ID" value="SVE_0931800.1"/>
    <property type="gene ID" value="SVE_0931800"/>
</dbReference>
<sequence>MLENKTIRYTDSKSLNEPQNYNLQVKHLLVTNKTMADLLSRCNLFQQKCSNLEKSPTANFLKPCLPDRLLKSICKDAHQQCHFSPYKMKLLIDNVGLMRKYVKFVRKFISNKPRNCYNLDICKLFHTNLSSTGNKHIILCVDSISRFWMVGPLKTMLTSEVSYTLIKEVIYRYG</sequence>
<name>A0A0K0FJV7_STRVS</name>
<evidence type="ECO:0000313" key="1">
    <source>
        <dbReference type="Proteomes" id="UP000035680"/>
    </source>
</evidence>
<proteinExistence type="predicted"/>
<reference evidence="2" key="2">
    <citation type="submission" date="2015-08" db="UniProtKB">
        <authorList>
            <consortium name="WormBaseParasite"/>
        </authorList>
    </citation>
    <scope>IDENTIFICATION</scope>
</reference>
<dbReference type="STRING" id="75913.A0A0K0FJV7"/>
<reference evidence="1" key="1">
    <citation type="submission" date="2014-07" db="EMBL/GenBank/DDBJ databases">
        <authorList>
            <person name="Martin A.A"/>
            <person name="De Silva N."/>
        </authorList>
    </citation>
    <scope>NUCLEOTIDE SEQUENCE</scope>
</reference>
<keyword evidence="1" id="KW-1185">Reference proteome</keyword>
<accession>A0A0K0FJV7</accession>
<evidence type="ECO:0000313" key="2">
    <source>
        <dbReference type="WBParaSite" id="SVE_0931800.1"/>
    </source>
</evidence>
<dbReference type="AlphaFoldDB" id="A0A0K0FJV7"/>
<dbReference type="Proteomes" id="UP000035680">
    <property type="component" value="Unassembled WGS sequence"/>
</dbReference>
<organism evidence="1 2">
    <name type="scientific">Strongyloides venezuelensis</name>
    <name type="common">Threadworm</name>
    <dbReference type="NCBI Taxonomy" id="75913"/>
    <lineage>
        <taxon>Eukaryota</taxon>
        <taxon>Metazoa</taxon>
        <taxon>Ecdysozoa</taxon>
        <taxon>Nematoda</taxon>
        <taxon>Chromadorea</taxon>
        <taxon>Rhabditida</taxon>
        <taxon>Tylenchina</taxon>
        <taxon>Panagrolaimomorpha</taxon>
        <taxon>Strongyloidoidea</taxon>
        <taxon>Strongyloididae</taxon>
        <taxon>Strongyloides</taxon>
    </lineage>
</organism>